<feature type="compositionally biased region" description="Gly residues" evidence="1">
    <location>
        <begin position="12"/>
        <end position="21"/>
    </location>
</feature>
<proteinExistence type="predicted"/>
<dbReference type="EMBL" id="KV918905">
    <property type="protein sequence ID" value="OSX75394.1"/>
    <property type="molecule type" value="Genomic_DNA"/>
</dbReference>
<evidence type="ECO:0000313" key="2">
    <source>
        <dbReference type="EMBL" id="OSX75394.1"/>
    </source>
</evidence>
<sequence length="200" mass="19090">MLITTSAPAAPGGAGAAAGGGWSSEAGVSAVALAPTDVDVVSGWDGVAADGSAQVLTTVAFGDAHAILTPDQLPVVAAAGESNVWAPVAPAPDQVLGAGGGGGDKAEAAPAAAARGSDGGGSGGGGGGGGNAPAASAATRSSRLHVTDHKFMVDLLASRGTPPPPRASRPSPSRRWPTPNASPRGATGTPPRRRPPPRPL</sequence>
<feature type="region of interest" description="Disordered" evidence="1">
    <location>
        <begin position="95"/>
        <end position="200"/>
    </location>
</feature>
<feature type="compositionally biased region" description="Low complexity" evidence="1">
    <location>
        <begin position="168"/>
        <end position="179"/>
    </location>
</feature>
<feature type="compositionally biased region" description="Basic residues" evidence="1">
    <location>
        <begin position="191"/>
        <end position="200"/>
    </location>
</feature>
<feature type="compositionally biased region" description="Low complexity" evidence="1">
    <location>
        <begin position="1"/>
        <end position="11"/>
    </location>
</feature>
<dbReference type="AlphaFoldDB" id="A0A1X6P3F0"/>
<feature type="region of interest" description="Disordered" evidence="1">
    <location>
        <begin position="1"/>
        <end position="21"/>
    </location>
</feature>
<reference evidence="2 3" key="1">
    <citation type="submission" date="2017-03" db="EMBL/GenBank/DDBJ databases">
        <title>WGS assembly of Porphyra umbilicalis.</title>
        <authorList>
            <person name="Brawley S.H."/>
            <person name="Blouin N.A."/>
            <person name="Ficko-Blean E."/>
            <person name="Wheeler G.L."/>
            <person name="Lohr M."/>
            <person name="Goodson H.V."/>
            <person name="Jenkins J.W."/>
            <person name="Blaby-Haas C.E."/>
            <person name="Helliwell K.E."/>
            <person name="Chan C."/>
            <person name="Marriage T."/>
            <person name="Bhattacharya D."/>
            <person name="Klein A.S."/>
            <person name="Badis Y."/>
            <person name="Brodie J."/>
            <person name="Cao Y."/>
            <person name="Collen J."/>
            <person name="Dittami S.M."/>
            <person name="Gachon C.M."/>
            <person name="Green B.R."/>
            <person name="Karpowicz S."/>
            <person name="Kim J.W."/>
            <person name="Kudahl U."/>
            <person name="Lin S."/>
            <person name="Michel G."/>
            <person name="Mittag M."/>
            <person name="Olson B.J."/>
            <person name="Pangilinan J."/>
            <person name="Peng Y."/>
            <person name="Qiu H."/>
            <person name="Shu S."/>
            <person name="Singer J.T."/>
            <person name="Smith A.G."/>
            <person name="Sprecher B.N."/>
            <person name="Wagner V."/>
            <person name="Wang W."/>
            <person name="Wang Z.-Y."/>
            <person name="Yan J."/>
            <person name="Yarish C."/>
            <person name="Zoeuner-Riek S."/>
            <person name="Zhuang Y."/>
            <person name="Zou Y."/>
            <person name="Lindquist E.A."/>
            <person name="Grimwood J."/>
            <person name="Barry K."/>
            <person name="Rokhsar D.S."/>
            <person name="Schmutz J."/>
            <person name="Stiller J.W."/>
            <person name="Grossman A.R."/>
            <person name="Prochnik S.E."/>
        </authorList>
    </citation>
    <scope>NUCLEOTIDE SEQUENCE [LARGE SCALE GENOMIC DNA]</scope>
    <source>
        <strain evidence="2">4086291</strain>
    </source>
</reference>
<dbReference type="Proteomes" id="UP000218209">
    <property type="component" value="Unassembled WGS sequence"/>
</dbReference>
<gene>
    <name evidence="2" type="ORF">BU14_0238s0017</name>
</gene>
<name>A0A1X6P3F0_PORUM</name>
<evidence type="ECO:0000313" key="3">
    <source>
        <dbReference type="Proteomes" id="UP000218209"/>
    </source>
</evidence>
<keyword evidence="3" id="KW-1185">Reference proteome</keyword>
<feature type="compositionally biased region" description="Gly residues" evidence="1">
    <location>
        <begin position="117"/>
        <end position="131"/>
    </location>
</feature>
<evidence type="ECO:0000256" key="1">
    <source>
        <dbReference type="SAM" id="MobiDB-lite"/>
    </source>
</evidence>
<organism evidence="2 3">
    <name type="scientific">Porphyra umbilicalis</name>
    <name type="common">Purple laver</name>
    <name type="synonym">Red alga</name>
    <dbReference type="NCBI Taxonomy" id="2786"/>
    <lineage>
        <taxon>Eukaryota</taxon>
        <taxon>Rhodophyta</taxon>
        <taxon>Bangiophyceae</taxon>
        <taxon>Bangiales</taxon>
        <taxon>Bangiaceae</taxon>
        <taxon>Porphyra</taxon>
    </lineage>
</organism>
<accession>A0A1X6P3F0</accession>
<protein>
    <submittedName>
        <fullName evidence="2">Uncharacterized protein</fullName>
    </submittedName>
</protein>